<sequence>MGATSHFVVKKKDHPGSSRQEIENEPDWGSGHNHRVGFKNRDNRVPGYIAEAKGKLSAFHHRIDDGDLVNFEDVINAQEDLSLRHPENRSVGWRYVLDVTEDWVKYGQKWPANLEAEKKKEAEKKEEENKKNDPDNRKKQNAHPTTPPDTPVENRHPKGGEEKEKEKPEGKYSPQELALLRALEHESEYIKHLETNNGKRQSPQKSHKQQISIDEADQFTPDNWLPRSQDLIRLTGKHPLNAEPRLTKLFDAGLITPNELHYVRNHGPVPRLLWEFHEVDVEHGTLVLSMDQLKTDFEAINIPVFLACDGMRRKELNLIRQSKGFNWGSGAGSCAYWKGPLLRDILLAAGIPEQLGEDQRYWVNFEGADELSEGKYATSIPFEYAMDSMNDVILAYEMNDVPLPPDHGYPVRVVIPGYVGGRNVKWLKRIWISEHENDSHYHIWDNRVLPTFITDMESEFAETMFRHPSTACNEQNLNSVIVRPEQGERISLADAHKHKTYRIEGYAYDGGGHEVQKVEVSLDNGESWLYCIRKFPEAPIRHGKKFWTWLHWHVDVPLSHLIQAREIKVRCFNVFKNTQPEKPAWNLMGMMNNCWYTIKSEIIDDAKTDDTYVLFRHPAEPGTGDGGWMKPSVVNQVEAAKRNSGTPQKKFTREEIEKHDKEDDCWIVVDGKVYDATSVMAWHPGGKAPIMAHAGRVHQETTEEFESIHDGLAYEKLQHCLLGVVTDKASNFIKKNAEKQAVEKAMGNGEENRVLQKHKWIPTKLIGRKALSDDTFSYTFQLPDHQAVLGLGTCQHVFIGFHLHDKMLVRSYTPTRPILPAPKDAPRVLPEQEGEESRTHGPADGDGTFELVVKTYFPDKRQPGGAMSNILHKMPIGGEVEIRGPTGEITYEGNGKFVIDGEERVYRHVSLVLGGSGVTPGYSLIARIMAAGGDQTEVRAVDANKAEEDILLRKELDGFVEKSKGRLKITHVLSHPDDKWQGLKGHVDEKILKQSLFPPSGESAVFLCGPPTMIQKAVLPALKAWGYEEDKNVFGF</sequence>
<proteinExistence type="inferred from homology"/>
<keyword evidence="13" id="KW-0560">Oxidoreductase</keyword>
<evidence type="ECO:0000256" key="14">
    <source>
        <dbReference type="ARBA" id="ARBA00023063"/>
    </source>
</evidence>
<dbReference type="PRINTS" id="PR00407">
    <property type="entry name" value="EUMOPTERIN"/>
</dbReference>
<feature type="region of interest" description="Disordered" evidence="16">
    <location>
        <begin position="1"/>
        <end position="41"/>
    </location>
</feature>
<evidence type="ECO:0000256" key="16">
    <source>
        <dbReference type="SAM" id="MobiDB-lite"/>
    </source>
</evidence>
<dbReference type="PROSITE" id="PS50255">
    <property type="entry name" value="CYTOCHROME_B5_2"/>
    <property type="match status" value="1"/>
</dbReference>
<evidence type="ECO:0000259" key="17">
    <source>
        <dbReference type="PROSITE" id="PS50255"/>
    </source>
</evidence>
<keyword evidence="14" id="KW-0534">Nitrate assimilation</keyword>
<dbReference type="Proteomes" id="UP000076552">
    <property type="component" value="Unassembled WGS sequence"/>
</dbReference>
<dbReference type="Pfam" id="PF00175">
    <property type="entry name" value="NAD_binding_1"/>
    <property type="match status" value="1"/>
</dbReference>
<dbReference type="SUPFAM" id="SSF55856">
    <property type="entry name" value="Cytochrome b5-like heme/steroid binding domain"/>
    <property type="match status" value="1"/>
</dbReference>
<dbReference type="SUPFAM" id="SSF63380">
    <property type="entry name" value="Riboflavin synthase domain-like"/>
    <property type="match status" value="1"/>
</dbReference>
<comment type="cofactor">
    <cofactor evidence="1">
        <name>Mo-molybdopterin</name>
        <dbReference type="ChEBI" id="CHEBI:71302"/>
    </cofactor>
</comment>
<dbReference type="STRING" id="708197.A0A166Y6E2"/>
<feature type="domain" description="FAD-binding FR-type" evidence="18">
    <location>
        <begin position="758"/>
        <end position="892"/>
    </location>
</feature>
<dbReference type="GO" id="GO:0008482">
    <property type="term" value="F:sulfite oxidase activity"/>
    <property type="evidence" value="ECO:0007669"/>
    <property type="project" value="TreeGrafter"/>
</dbReference>
<dbReference type="GO" id="GO:0042128">
    <property type="term" value="P:nitrate assimilation"/>
    <property type="evidence" value="ECO:0007669"/>
    <property type="project" value="UniProtKB-KW"/>
</dbReference>
<evidence type="ECO:0000256" key="5">
    <source>
        <dbReference type="ARBA" id="ARBA00006253"/>
    </source>
</evidence>
<dbReference type="InterPro" id="IPR036374">
    <property type="entry name" value="OxRdtase_Mopterin-bd_sf"/>
</dbReference>
<evidence type="ECO:0000259" key="18">
    <source>
        <dbReference type="PROSITE" id="PS51384"/>
    </source>
</evidence>
<keyword evidence="9" id="KW-0500">Molybdenum</keyword>
<dbReference type="InterPro" id="IPR001199">
    <property type="entry name" value="Cyt_B5-like_heme/steroid-bd"/>
</dbReference>
<dbReference type="GO" id="GO:0030151">
    <property type="term" value="F:molybdenum ion binding"/>
    <property type="evidence" value="ECO:0007669"/>
    <property type="project" value="InterPro"/>
</dbReference>
<comment type="subunit">
    <text evidence="6">Homodimer.</text>
</comment>
<dbReference type="EMBL" id="LFIV01000008">
    <property type="protein sequence ID" value="KZL77303.1"/>
    <property type="molecule type" value="Genomic_DNA"/>
</dbReference>
<dbReference type="SUPFAM" id="SSF56524">
    <property type="entry name" value="Oxidoreductase molybdopterin-binding domain"/>
    <property type="match status" value="1"/>
</dbReference>
<dbReference type="PANTHER" id="PTHR19372:SF7">
    <property type="entry name" value="SULFITE OXIDASE, MITOCHONDRIAL"/>
    <property type="match status" value="1"/>
</dbReference>
<comment type="function">
    <text evidence="4">Nitrate reductase is a key enzyme involved in the first step of nitrate assimilation in plants, fungi and bacteria.</text>
</comment>
<dbReference type="Gene3D" id="2.60.40.650">
    <property type="match status" value="1"/>
</dbReference>
<dbReference type="Gene3D" id="3.40.50.80">
    <property type="entry name" value="Nucleotide-binding domain of ferredoxin-NADP reductase (FNR) module"/>
    <property type="match status" value="1"/>
</dbReference>
<dbReference type="InterPro" id="IPR036400">
    <property type="entry name" value="Cyt_B5-like_heme/steroid_sf"/>
</dbReference>
<evidence type="ECO:0000256" key="4">
    <source>
        <dbReference type="ARBA" id="ARBA00003838"/>
    </source>
</evidence>
<dbReference type="EC" id="1.7.1.3" evidence="7"/>
<keyword evidence="20" id="KW-1185">Reference proteome</keyword>
<name>A0A166Y6E2_9PEZI</name>
<accession>A0A166Y6E2</accession>
<feature type="region of interest" description="Disordered" evidence="16">
    <location>
        <begin position="117"/>
        <end position="173"/>
    </location>
</feature>
<dbReference type="Gene3D" id="3.10.120.10">
    <property type="entry name" value="Cytochrome b5-like heme/steroid binding domain"/>
    <property type="match status" value="1"/>
</dbReference>
<dbReference type="SUPFAM" id="SSF52343">
    <property type="entry name" value="Ferredoxin reductase-like, C-terminal NADP-linked domain"/>
    <property type="match status" value="1"/>
</dbReference>
<evidence type="ECO:0000256" key="1">
    <source>
        <dbReference type="ARBA" id="ARBA00001924"/>
    </source>
</evidence>
<feature type="domain" description="Cytochrome b5 heme-binding" evidence="17">
    <location>
        <begin position="648"/>
        <end position="726"/>
    </location>
</feature>
<feature type="compositionally biased region" description="Basic and acidic residues" evidence="16">
    <location>
        <begin position="117"/>
        <end position="138"/>
    </location>
</feature>
<protein>
    <recommendedName>
        <fullName evidence="8">Nitrate reductase [NADPH]</fullName>
        <ecNumber evidence="7">1.7.1.3</ecNumber>
    </recommendedName>
</protein>
<feature type="region of interest" description="Disordered" evidence="16">
    <location>
        <begin position="819"/>
        <end position="846"/>
    </location>
</feature>
<dbReference type="Pfam" id="PF00173">
    <property type="entry name" value="Cyt-b5"/>
    <property type="match status" value="1"/>
</dbReference>
<organism evidence="19 20">
    <name type="scientific">Colletotrichum tofieldiae</name>
    <dbReference type="NCBI Taxonomy" id="708197"/>
    <lineage>
        <taxon>Eukaryota</taxon>
        <taxon>Fungi</taxon>
        <taxon>Dikarya</taxon>
        <taxon>Ascomycota</taxon>
        <taxon>Pezizomycotina</taxon>
        <taxon>Sordariomycetes</taxon>
        <taxon>Hypocreomycetidae</taxon>
        <taxon>Glomerellales</taxon>
        <taxon>Glomerellaceae</taxon>
        <taxon>Colletotrichum</taxon>
        <taxon>Colletotrichum spaethianum species complex</taxon>
    </lineage>
</organism>
<dbReference type="InterPro" id="IPR005066">
    <property type="entry name" value="MoCF_OxRdtse_dimer"/>
</dbReference>
<feature type="region of interest" description="Disordered" evidence="16">
    <location>
        <begin position="194"/>
        <end position="224"/>
    </location>
</feature>
<evidence type="ECO:0000256" key="11">
    <source>
        <dbReference type="ARBA" id="ARBA00022723"/>
    </source>
</evidence>
<evidence type="ECO:0000256" key="9">
    <source>
        <dbReference type="ARBA" id="ARBA00022505"/>
    </source>
</evidence>
<dbReference type="GO" id="GO:0050464">
    <property type="term" value="F:nitrate reductase (NADPH) activity"/>
    <property type="evidence" value="ECO:0007669"/>
    <property type="project" value="UniProtKB-EC"/>
</dbReference>
<dbReference type="InterPro" id="IPR008333">
    <property type="entry name" value="Cbr1-like_FAD-bd_dom"/>
</dbReference>
<evidence type="ECO:0000256" key="8">
    <source>
        <dbReference type="ARBA" id="ARBA00015499"/>
    </source>
</evidence>
<dbReference type="PROSITE" id="PS51384">
    <property type="entry name" value="FAD_FR"/>
    <property type="match status" value="1"/>
</dbReference>
<dbReference type="GO" id="GO:0020037">
    <property type="term" value="F:heme binding"/>
    <property type="evidence" value="ECO:0007669"/>
    <property type="project" value="TreeGrafter"/>
</dbReference>
<keyword evidence="11" id="KW-0479">Metal-binding</keyword>
<comment type="catalytic activity">
    <reaction evidence="15">
        <text>nitrite + NADP(+) + H2O = nitrate + NADPH + H(+)</text>
        <dbReference type="Rhea" id="RHEA:19061"/>
        <dbReference type="ChEBI" id="CHEBI:15377"/>
        <dbReference type="ChEBI" id="CHEBI:15378"/>
        <dbReference type="ChEBI" id="CHEBI:16301"/>
        <dbReference type="ChEBI" id="CHEBI:17632"/>
        <dbReference type="ChEBI" id="CHEBI:57783"/>
        <dbReference type="ChEBI" id="CHEBI:58349"/>
        <dbReference type="EC" id="1.7.1.3"/>
    </reaction>
</comment>
<dbReference type="CDD" id="cd06183">
    <property type="entry name" value="cyt_b5_reduct_like"/>
    <property type="match status" value="1"/>
</dbReference>
<dbReference type="AlphaFoldDB" id="A0A166Y6E2"/>
<dbReference type="InterPro" id="IPR014756">
    <property type="entry name" value="Ig_E-set"/>
</dbReference>
<dbReference type="InterPro" id="IPR039261">
    <property type="entry name" value="FNR_nucleotide-bd"/>
</dbReference>
<dbReference type="SMART" id="SM01117">
    <property type="entry name" value="Cyt-b5"/>
    <property type="match status" value="1"/>
</dbReference>
<dbReference type="InterPro" id="IPR017927">
    <property type="entry name" value="FAD-bd_FR_type"/>
</dbReference>
<feature type="compositionally biased region" description="Basic and acidic residues" evidence="16">
    <location>
        <begin position="152"/>
        <end position="170"/>
    </location>
</feature>
<evidence type="ECO:0000256" key="3">
    <source>
        <dbReference type="ARBA" id="ARBA00001974"/>
    </source>
</evidence>
<gene>
    <name evidence="19" type="ORF">CT0861_03090</name>
</gene>
<dbReference type="SUPFAM" id="SSF81296">
    <property type="entry name" value="E set domains"/>
    <property type="match status" value="1"/>
</dbReference>
<dbReference type="Pfam" id="PF00970">
    <property type="entry name" value="FAD_binding_6"/>
    <property type="match status" value="2"/>
</dbReference>
<dbReference type="InterPro" id="IPR017938">
    <property type="entry name" value="Riboflavin_synthase-like_b-brl"/>
</dbReference>
<dbReference type="InterPro" id="IPR001433">
    <property type="entry name" value="OxRdtase_FAD/NAD-bd"/>
</dbReference>
<reference evidence="19 20" key="1">
    <citation type="submission" date="2015-06" db="EMBL/GenBank/DDBJ databases">
        <title>Survival trade-offs in plant roots during colonization by closely related pathogenic and mutualistic fungi.</title>
        <authorList>
            <person name="Hacquard S."/>
            <person name="Kracher B."/>
            <person name="Hiruma K."/>
            <person name="Weinman A."/>
            <person name="Muench P."/>
            <person name="Garrido Oter R."/>
            <person name="Ver Loren van Themaat E."/>
            <person name="Dallerey J.-F."/>
            <person name="Damm U."/>
            <person name="Henrissat B."/>
            <person name="Lespinet O."/>
            <person name="Thon M."/>
            <person name="Kemen E."/>
            <person name="McHardy A.C."/>
            <person name="Schulze-Lefert P."/>
            <person name="O'Connell R.J."/>
        </authorList>
    </citation>
    <scope>NUCLEOTIDE SEQUENCE [LARGE SCALE GENOMIC DNA]</scope>
    <source>
        <strain evidence="19 20">0861</strain>
    </source>
</reference>
<evidence type="ECO:0000256" key="12">
    <source>
        <dbReference type="ARBA" id="ARBA00022827"/>
    </source>
</evidence>
<evidence type="ECO:0000256" key="13">
    <source>
        <dbReference type="ARBA" id="ARBA00023002"/>
    </source>
</evidence>
<dbReference type="GO" id="GO:0006790">
    <property type="term" value="P:sulfur compound metabolic process"/>
    <property type="evidence" value="ECO:0007669"/>
    <property type="project" value="TreeGrafter"/>
</dbReference>
<comment type="cofactor">
    <cofactor evidence="3">
        <name>FAD</name>
        <dbReference type="ChEBI" id="CHEBI:57692"/>
    </cofactor>
</comment>
<dbReference type="Gene3D" id="2.40.30.10">
    <property type="entry name" value="Translation factors"/>
    <property type="match status" value="1"/>
</dbReference>
<dbReference type="InterPro" id="IPR008335">
    <property type="entry name" value="Mopterin_OxRdtase_euk"/>
</dbReference>
<keyword evidence="12" id="KW-0274">FAD</keyword>
<feature type="compositionally biased region" description="Polar residues" evidence="16">
    <location>
        <begin position="195"/>
        <end position="212"/>
    </location>
</feature>
<evidence type="ECO:0000313" key="19">
    <source>
        <dbReference type="EMBL" id="KZL77303.1"/>
    </source>
</evidence>
<evidence type="ECO:0000256" key="7">
    <source>
        <dbReference type="ARBA" id="ARBA00012673"/>
    </source>
</evidence>
<dbReference type="PRINTS" id="PR00406">
    <property type="entry name" value="CYTB5RDTASE"/>
</dbReference>
<dbReference type="Pfam" id="PF03404">
    <property type="entry name" value="Mo-co_dimer"/>
    <property type="match status" value="1"/>
</dbReference>
<evidence type="ECO:0000256" key="2">
    <source>
        <dbReference type="ARBA" id="ARBA00001971"/>
    </source>
</evidence>
<keyword evidence="10" id="KW-0285">Flavoprotein</keyword>
<evidence type="ECO:0000256" key="15">
    <source>
        <dbReference type="ARBA" id="ARBA00049155"/>
    </source>
</evidence>
<dbReference type="Gene3D" id="3.90.420.10">
    <property type="entry name" value="Oxidoreductase, molybdopterin-binding domain"/>
    <property type="match status" value="1"/>
</dbReference>
<evidence type="ECO:0000256" key="10">
    <source>
        <dbReference type="ARBA" id="ARBA00022630"/>
    </source>
</evidence>
<evidence type="ECO:0000313" key="20">
    <source>
        <dbReference type="Proteomes" id="UP000076552"/>
    </source>
</evidence>
<comment type="similarity">
    <text evidence="5">Belongs to the nitrate reductase family.</text>
</comment>
<dbReference type="InterPro" id="IPR000572">
    <property type="entry name" value="OxRdtase_Mopterin-bd_dom"/>
</dbReference>
<comment type="caution">
    <text evidence="19">The sequence shown here is derived from an EMBL/GenBank/DDBJ whole genome shotgun (WGS) entry which is preliminary data.</text>
</comment>
<dbReference type="GO" id="GO:0043546">
    <property type="term" value="F:molybdopterin cofactor binding"/>
    <property type="evidence" value="ECO:0007669"/>
    <property type="project" value="TreeGrafter"/>
</dbReference>
<comment type="cofactor">
    <cofactor evidence="2">
        <name>heme</name>
        <dbReference type="ChEBI" id="CHEBI:30413"/>
    </cofactor>
</comment>
<dbReference type="Pfam" id="PF00174">
    <property type="entry name" value="Oxidored_molyb"/>
    <property type="match status" value="1"/>
</dbReference>
<evidence type="ECO:0000256" key="6">
    <source>
        <dbReference type="ARBA" id="ARBA00011738"/>
    </source>
</evidence>
<dbReference type="PANTHER" id="PTHR19372">
    <property type="entry name" value="SULFITE REDUCTASE"/>
    <property type="match status" value="1"/>
</dbReference>